<dbReference type="Proteomes" id="UP000233551">
    <property type="component" value="Unassembled WGS sequence"/>
</dbReference>
<keyword evidence="2" id="KW-1185">Reference proteome</keyword>
<evidence type="ECO:0008006" key="3">
    <source>
        <dbReference type="Google" id="ProtNLM"/>
    </source>
</evidence>
<organism evidence="1 2">
    <name type="scientific">Punica granatum</name>
    <name type="common">Pomegranate</name>
    <dbReference type="NCBI Taxonomy" id="22663"/>
    <lineage>
        <taxon>Eukaryota</taxon>
        <taxon>Viridiplantae</taxon>
        <taxon>Streptophyta</taxon>
        <taxon>Embryophyta</taxon>
        <taxon>Tracheophyta</taxon>
        <taxon>Spermatophyta</taxon>
        <taxon>Magnoliopsida</taxon>
        <taxon>eudicotyledons</taxon>
        <taxon>Gunneridae</taxon>
        <taxon>Pentapetalae</taxon>
        <taxon>rosids</taxon>
        <taxon>malvids</taxon>
        <taxon>Myrtales</taxon>
        <taxon>Lythraceae</taxon>
        <taxon>Punica</taxon>
    </lineage>
</organism>
<protein>
    <recommendedName>
        <fullName evidence="3">Pollen-specific leucine-rich repeat extensin-like protein 3</fullName>
    </recommendedName>
</protein>
<evidence type="ECO:0000313" key="2">
    <source>
        <dbReference type="Proteomes" id="UP000233551"/>
    </source>
</evidence>
<evidence type="ECO:0000313" key="1">
    <source>
        <dbReference type="EMBL" id="PKI60840.1"/>
    </source>
</evidence>
<gene>
    <name evidence="1" type="ORF">CRG98_018771</name>
</gene>
<sequence length="246" mass="27024">MATNMAEMMALLRGLNRTSSNSTPPVAHGSMIDPPPWAPLTLAPEGEPTVPAAASLPPMTIPVPDPIAFAPPPLSVPAPATVYIVPPPTVFPKPSVPVPASAQTTESFPFSTLQPHIDLPYQAPPPMNTTFPKPGMPIHAAPFAPPIHFFPEAETEQERRMKKMEETIKAFQASDLRHSTSYLDSSLFPGMQLPPKIKVPEFHKYDGTKDPRHHLRHYPAKMLSYWDYEQFVVASFHESLLGLALN</sequence>
<name>A0A2I0JYE4_PUNGR</name>
<accession>A0A2I0JYE4</accession>
<dbReference type="EMBL" id="PGOL01001107">
    <property type="protein sequence ID" value="PKI60840.1"/>
    <property type="molecule type" value="Genomic_DNA"/>
</dbReference>
<dbReference type="AlphaFoldDB" id="A0A2I0JYE4"/>
<comment type="caution">
    <text evidence="1">The sequence shown here is derived from an EMBL/GenBank/DDBJ whole genome shotgun (WGS) entry which is preliminary data.</text>
</comment>
<reference evidence="1 2" key="1">
    <citation type="submission" date="2017-11" db="EMBL/GenBank/DDBJ databases">
        <title>De-novo sequencing of pomegranate (Punica granatum L.) genome.</title>
        <authorList>
            <person name="Akparov Z."/>
            <person name="Amiraslanov A."/>
            <person name="Hajiyeva S."/>
            <person name="Abbasov M."/>
            <person name="Kaur K."/>
            <person name="Hamwieh A."/>
            <person name="Solovyev V."/>
            <person name="Salamov A."/>
            <person name="Braich B."/>
            <person name="Kosarev P."/>
            <person name="Mahmoud A."/>
            <person name="Hajiyev E."/>
            <person name="Babayeva S."/>
            <person name="Izzatullayeva V."/>
            <person name="Mammadov A."/>
            <person name="Mammadov A."/>
            <person name="Sharifova S."/>
            <person name="Ojaghi J."/>
            <person name="Eynullazada K."/>
            <person name="Bayramov B."/>
            <person name="Abdulazimova A."/>
            <person name="Shahmuradov I."/>
        </authorList>
    </citation>
    <scope>NUCLEOTIDE SEQUENCE [LARGE SCALE GENOMIC DNA]</scope>
    <source>
        <strain evidence="2">cv. AG2017</strain>
        <tissue evidence="1">Leaf</tissue>
    </source>
</reference>
<proteinExistence type="predicted"/>